<keyword evidence="7 10" id="KW-1208">Phospholipid metabolism</keyword>
<comment type="catalytic activity">
    <reaction evidence="1 10">
        <text>a fatty acyl-[ACP] + phosphate = an acyl phosphate + holo-[ACP]</text>
        <dbReference type="Rhea" id="RHEA:42292"/>
        <dbReference type="Rhea" id="RHEA-COMP:9685"/>
        <dbReference type="Rhea" id="RHEA-COMP:14125"/>
        <dbReference type="ChEBI" id="CHEBI:43474"/>
        <dbReference type="ChEBI" id="CHEBI:59918"/>
        <dbReference type="ChEBI" id="CHEBI:64479"/>
        <dbReference type="ChEBI" id="CHEBI:138651"/>
        <dbReference type="EC" id="2.3.1.274"/>
    </reaction>
</comment>
<keyword evidence="11" id="KW-0012">Acyltransferase</keyword>
<dbReference type="SUPFAM" id="SSF53659">
    <property type="entry name" value="Isocitrate/Isopropylmalate dehydrogenase-like"/>
    <property type="match status" value="1"/>
</dbReference>
<evidence type="ECO:0000256" key="3">
    <source>
        <dbReference type="ARBA" id="ARBA00022516"/>
    </source>
</evidence>
<comment type="similarity">
    <text evidence="10">Belongs to the PlsX family.</text>
</comment>
<dbReference type="PANTHER" id="PTHR30100:SF1">
    <property type="entry name" value="PHOSPHATE ACYLTRANSFERASE"/>
    <property type="match status" value="1"/>
</dbReference>
<reference evidence="12" key="1">
    <citation type="submission" date="2017-02" db="EMBL/GenBank/DDBJ databases">
        <authorList>
            <person name="Varghese N."/>
            <person name="Submissions S."/>
        </authorList>
    </citation>
    <scope>NUCLEOTIDE SEQUENCE [LARGE SCALE GENOMIC DNA]</scope>
    <source>
        <strain evidence="12">ATCC 35199</strain>
    </source>
</reference>
<evidence type="ECO:0000313" key="12">
    <source>
        <dbReference type="Proteomes" id="UP000243406"/>
    </source>
</evidence>
<keyword evidence="6 10" id="KW-0594">Phospholipid biosynthesis</keyword>
<comment type="subcellular location">
    <subcellularLocation>
        <location evidence="10">Cytoplasm</location>
    </subcellularLocation>
    <text evidence="10">Associated with the membrane possibly through PlsY.</text>
</comment>
<dbReference type="Proteomes" id="UP000243406">
    <property type="component" value="Unassembled WGS sequence"/>
</dbReference>
<dbReference type="PIRSF" id="PIRSF002465">
    <property type="entry name" value="Phsphlp_syn_PlsX"/>
    <property type="match status" value="1"/>
</dbReference>
<dbReference type="OrthoDB" id="9806408at2"/>
<keyword evidence="4 10" id="KW-0808">Transferase</keyword>
<dbReference type="PANTHER" id="PTHR30100">
    <property type="entry name" value="FATTY ACID/PHOSPHOLIPID SYNTHESIS PROTEIN PLSX"/>
    <property type="match status" value="1"/>
</dbReference>
<dbReference type="InterPro" id="IPR003664">
    <property type="entry name" value="FA_synthesis"/>
</dbReference>
<protein>
    <recommendedName>
        <fullName evidence="8 10">Phosphate acyltransferase</fullName>
        <ecNumber evidence="8 10">2.3.1.274</ecNumber>
    </recommendedName>
    <alternativeName>
        <fullName evidence="10">Acyl-ACP phosphotransacylase</fullName>
    </alternativeName>
    <alternativeName>
        <fullName evidence="10">Acyl-[acyl-carrier-protein]--phosphate acyltransferase</fullName>
    </alternativeName>
    <alternativeName>
        <fullName evidence="10">Phosphate-acyl-ACP acyltransferase</fullName>
    </alternativeName>
</protein>
<dbReference type="UniPathway" id="UPA00085"/>
<dbReference type="Gene3D" id="3.40.718.10">
    <property type="entry name" value="Isopropylmalate Dehydrogenase"/>
    <property type="match status" value="1"/>
</dbReference>
<keyword evidence="5 10" id="KW-0443">Lipid metabolism</keyword>
<evidence type="ECO:0000256" key="1">
    <source>
        <dbReference type="ARBA" id="ARBA00001232"/>
    </source>
</evidence>
<dbReference type="EMBL" id="FUYN01000005">
    <property type="protein sequence ID" value="SKB59502.1"/>
    <property type="molecule type" value="Genomic_DNA"/>
</dbReference>
<evidence type="ECO:0000256" key="2">
    <source>
        <dbReference type="ARBA" id="ARBA00022490"/>
    </source>
</evidence>
<evidence type="ECO:0000256" key="4">
    <source>
        <dbReference type="ARBA" id="ARBA00022679"/>
    </source>
</evidence>
<dbReference type="Pfam" id="PF02504">
    <property type="entry name" value="FA_synthesis"/>
    <property type="match status" value="1"/>
</dbReference>
<keyword evidence="3 10" id="KW-0444">Lipid biosynthesis</keyword>
<dbReference type="GO" id="GO:0006633">
    <property type="term" value="P:fatty acid biosynthetic process"/>
    <property type="evidence" value="ECO:0007669"/>
    <property type="project" value="UniProtKB-UniRule"/>
</dbReference>
<evidence type="ECO:0000256" key="8">
    <source>
        <dbReference type="ARBA" id="ARBA00024069"/>
    </source>
</evidence>
<dbReference type="EC" id="2.3.1.274" evidence="8 10"/>
<dbReference type="GO" id="GO:0005737">
    <property type="term" value="C:cytoplasm"/>
    <property type="evidence" value="ECO:0007669"/>
    <property type="project" value="UniProtKB-SubCell"/>
</dbReference>
<sequence>MKIALDVMGGDNAPKSNIDGAIEAIKELNVEIILLGDSAQILEIMPKDEALSSKMTVVHCDETITFDEKPVKAVRTKKKSSIVVGLNMLKNNEVDAFVSAGSTGAILAGGLFVVGRIKGIDRPALTGVFPNENGGSLIMDVGANADCKPKNLDEFAMMGSIYAQNILGRKNPKVALVNIGSEEGKGNELYKTAFELMKANADYNFVGNIEAREIPTSNVDVIVCDGFTGNIIIKLTEGIASRFFDMLKKVMFENIKTKFAALMLKKSLYNMKKELDADEQGGVPLLGIDGIIIKAHGSSKAKAIKNAIKQAVKFHESNSLTTIKDYAKKHVNNDII</sequence>
<keyword evidence="12" id="KW-1185">Reference proteome</keyword>
<organism evidence="11 12">
    <name type="scientific">Acetoanaerobium noterae</name>
    <dbReference type="NCBI Taxonomy" id="745369"/>
    <lineage>
        <taxon>Bacteria</taxon>
        <taxon>Bacillati</taxon>
        <taxon>Bacillota</taxon>
        <taxon>Clostridia</taxon>
        <taxon>Peptostreptococcales</taxon>
        <taxon>Filifactoraceae</taxon>
        <taxon>Acetoanaerobium</taxon>
    </lineage>
</organism>
<evidence type="ECO:0000256" key="7">
    <source>
        <dbReference type="ARBA" id="ARBA00023264"/>
    </source>
</evidence>
<accession>A0A1T5CJ51</accession>
<gene>
    <name evidence="10" type="primary">plsX</name>
    <name evidence="11" type="ORF">SAMN02745120_2212</name>
</gene>
<comment type="subunit">
    <text evidence="9 10">Homodimer. Probably interacts with PlsY.</text>
</comment>
<dbReference type="RefSeq" id="WP_079590018.1">
    <property type="nucleotide sequence ID" value="NZ_FUYN01000005.1"/>
</dbReference>
<keyword evidence="2 10" id="KW-0963">Cytoplasm</keyword>
<proteinExistence type="inferred from homology"/>
<evidence type="ECO:0000256" key="6">
    <source>
        <dbReference type="ARBA" id="ARBA00023209"/>
    </source>
</evidence>
<evidence type="ECO:0000256" key="10">
    <source>
        <dbReference type="HAMAP-Rule" id="MF_00019"/>
    </source>
</evidence>
<evidence type="ECO:0000256" key="9">
    <source>
        <dbReference type="ARBA" id="ARBA00046608"/>
    </source>
</evidence>
<evidence type="ECO:0000313" key="11">
    <source>
        <dbReference type="EMBL" id="SKB59502.1"/>
    </source>
</evidence>
<name>A0A1T5CJ51_9FIRM</name>
<comment type="pathway">
    <text evidence="10">Lipid metabolism; phospholipid metabolism.</text>
</comment>
<dbReference type="NCBIfam" id="TIGR00182">
    <property type="entry name" value="plsX"/>
    <property type="match status" value="1"/>
</dbReference>
<comment type="function">
    <text evidence="10">Catalyzes the reversible formation of acyl-phosphate (acyl-PO(4)) from acyl-[acyl-carrier-protein] (acyl-ACP). This enzyme utilizes acyl-ACP as fatty acyl donor, but not acyl-CoA.</text>
</comment>
<dbReference type="AlphaFoldDB" id="A0A1T5CJ51"/>
<evidence type="ECO:0000256" key="5">
    <source>
        <dbReference type="ARBA" id="ARBA00023098"/>
    </source>
</evidence>
<dbReference type="InterPro" id="IPR012281">
    <property type="entry name" value="Phospholipid_synth_PlsX-like"/>
</dbReference>
<dbReference type="HAMAP" id="MF_00019">
    <property type="entry name" value="PlsX"/>
    <property type="match status" value="1"/>
</dbReference>
<dbReference type="GO" id="GO:0008654">
    <property type="term" value="P:phospholipid biosynthetic process"/>
    <property type="evidence" value="ECO:0007669"/>
    <property type="project" value="UniProtKB-KW"/>
</dbReference>
<dbReference type="GO" id="GO:0043811">
    <property type="term" value="F:phosphate:acyl-[acyl carrier protein] acyltransferase activity"/>
    <property type="evidence" value="ECO:0007669"/>
    <property type="project" value="UniProtKB-UniRule"/>
</dbReference>